<organism evidence="3 4">
    <name type="scientific">Avrilella dinanensis</name>
    <dbReference type="NCBI Taxonomy" id="2008672"/>
    <lineage>
        <taxon>Bacteria</taxon>
        <taxon>Pseudomonadati</taxon>
        <taxon>Bacteroidota</taxon>
        <taxon>Flavobacteriia</taxon>
        <taxon>Flavobacteriales</taxon>
        <taxon>Flavobacteriaceae</taxon>
        <taxon>Avrilella</taxon>
    </lineage>
</organism>
<dbReference type="AlphaFoldDB" id="A0A2M9R360"/>
<dbReference type="InterPro" id="IPR046342">
    <property type="entry name" value="CBS_dom_sf"/>
</dbReference>
<name>A0A2M9R360_9FLAO</name>
<sequence length="219" mass="25550">MQKTLSDIKNDIEMPGLKTSLRSAKAMIRKYKWSYLPVINNQYFVGNFSAEDIHCLADDDLIENHLDILSPFHLDENFTLLEAIEMMLKNESDISAIIDQNQRYLGYTTRNDVLEQLTEMPFVREEGSMLVIEKDIYDYSFSQISQIVESNGGKILGIIATQISGNNIRITLKIVGFQINEIIQTFRRYNYDVISEHREDKFLNELKDRSEYLDKYLNI</sequence>
<dbReference type="Pfam" id="PF00571">
    <property type="entry name" value="CBS"/>
    <property type="match status" value="1"/>
</dbReference>
<protein>
    <recommendedName>
        <fullName evidence="2">CBS domain-containing protein</fullName>
    </recommendedName>
</protein>
<reference evidence="3 4" key="1">
    <citation type="submission" date="2017-06" db="EMBL/GenBank/DDBJ databases">
        <title>Description of Avrilella dinanensis gen. nov. sp. nov.</title>
        <authorList>
            <person name="Leyer C."/>
            <person name="Sassi M."/>
            <person name="Minet J."/>
            <person name="Kayal S."/>
            <person name="Cattoir V."/>
        </authorList>
    </citation>
    <scope>NUCLEOTIDE SEQUENCE [LARGE SCALE GENOMIC DNA]</scope>
    <source>
        <strain evidence="3 4">UR159</strain>
    </source>
</reference>
<gene>
    <name evidence="3" type="ORF">CDL10_00625</name>
</gene>
<dbReference type="EMBL" id="NIPO01000001">
    <property type="protein sequence ID" value="PJR03163.1"/>
    <property type="molecule type" value="Genomic_DNA"/>
</dbReference>
<evidence type="ECO:0000256" key="1">
    <source>
        <dbReference type="PROSITE-ProRule" id="PRU00703"/>
    </source>
</evidence>
<dbReference type="PROSITE" id="PS51371">
    <property type="entry name" value="CBS"/>
    <property type="match status" value="1"/>
</dbReference>
<proteinExistence type="predicted"/>
<dbReference type="Gene3D" id="3.10.580.10">
    <property type="entry name" value="CBS-domain"/>
    <property type="match status" value="1"/>
</dbReference>
<feature type="domain" description="CBS" evidence="2">
    <location>
        <begin position="66"/>
        <end position="126"/>
    </location>
</feature>
<dbReference type="Proteomes" id="UP000231960">
    <property type="component" value="Unassembled WGS sequence"/>
</dbReference>
<evidence type="ECO:0000313" key="4">
    <source>
        <dbReference type="Proteomes" id="UP000231960"/>
    </source>
</evidence>
<dbReference type="RefSeq" id="WP_100676732.1">
    <property type="nucleotide sequence ID" value="NZ_NIPO01000001.1"/>
</dbReference>
<dbReference type="InterPro" id="IPR000644">
    <property type="entry name" value="CBS_dom"/>
</dbReference>
<dbReference type="SUPFAM" id="SSF54631">
    <property type="entry name" value="CBS-domain pair"/>
    <property type="match status" value="1"/>
</dbReference>
<dbReference type="CDD" id="cd02205">
    <property type="entry name" value="CBS_pair_SF"/>
    <property type="match status" value="1"/>
</dbReference>
<keyword evidence="4" id="KW-1185">Reference proteome</keyword>
<keyword evidence="1" id="KW-0129">CBS domain</keyword>
<evidence type="ECO:0000259" key="2">
    <source>
        <dbReference type="PROSITE" id="PS51371"/>
    </source>
</evidence>
<comment type="caution">
    <text evidence="3">The sequence shown here is derived from an EMBL/GenBank/DDBJ whole genome shotgun (WGS) entry which is preliminary data.</text>
</comment>
<evidence type="ECO:0000313" key="3">
    <source>
        <dbReference type="EMBL" id="PJR03163.1"/>
    </source>
</evidence>
<dbReference type="OrthoDB" id="1523762at2"/>
<accession>A0A2M9R360</accession>